<dbReference type="AlphaFoldDB" id="A0A2D4HZH2"/>
<sequence>MHKIDGCKLLVRGHPAGFCAQGALEPGSLVWHLNTTSHWLFGPFLLYATEGTFQKTYFVEHSSIQVHKTILKKSSTFSSPGCRHISMGVDICFLNPTPIVHCRTSKPYIIWGQNTCITINTSTELVPHTSIGQFLQVLPCSIFNW</sequence>
<accession>A0A2D4HZH2</accession>
<reference evidence="1" key="1">
    <citation type="submission" date="2017-07" db="EMBL/GenBank/DDBJ databases">
        <authorList>
            <person name="Mikheyev A."/>
            <person name="Grau M."/>
        </authorList>
    </citation>
    <scope>NUCLEOTIDE SEQUENCE</scope>
    <source>
        <tissue evidence="1">Venom_gland</tissue>
    </source>
</reference>
<dbReference type="EMBL" id="IACK01061877">
    <property type="protein sequence ID" value="LAA77391.1"/>
    <property type="molecule type" value="Transcribed_RNA"/>
</dbReference>
<reference evidence="1" key="2">
    <citation type="submission" date="2017-11" db="EMBL/GenBank/DDBJ databases">
        <title>Coralsnake Venomics: Analyses of Venom Gland Transcriptomes and Proteomes of Six Brazilian Taxa.</title>
        <authorList>
            <person name="Aird S.D."/>
            <person name="Jorge da Silva N."/>
            <person name="Qiu L."/>
            <person name="Villar-Briones A."/>
            <person name="Aparecida-Saddi V."/>
            <person name="Campos-Telles M.P."/>
            <person name="Grau M."/>
            <person name="Mikheyev A.S."/>
        </authorList>
    </citation>
    <scope>NUCLEOTIDE SEQUENCE</scope>
    <source>
        <tissue evidence="1">Venom_gland</tissue>
    </source>
</reference>
<organism evidence="1">
    <name type="scientific">Micrurus lemniscatus lemniscatus</name>
    <dbReference type="NCBI Taxonomy" id="129467"/>
    <lineage>
        <taxon>Eukaryota</taxon>
        <taxon>Metazoa</taxon>
        <taxon>Chordata</taxon>
        <taxon>Craniata</taxon>
        <taxon>Vertebrata</taxon>
        <taxon>Euteleostomi</taxon>
        <taxon>Lepidosauria</taxon>
        <taxon>Squamata</taxon>
        <taxon>Bifurcata</taxon>
        <taxon>Unidentata</taxon>
        <taxon>Episquamata</taxon>
        <taxon>Toxicofera</taxon>
        <taxon>Serpentes</taxon>
        <taxon>Colubroidea</taxon>
        <taxon>Elapidae</taxon>
        <taxon>Elapinae</taxon>
        <taxon>Micrurus</taxon>
    </lineage>
</organism>
<protein>
    <submittedName>
        <fullName evidence="1">Uncharacterized protein</fullName>
    </submittedName>
</protein>
<proteinExistence type="predicted"/>
<name>A0A2D4HZH2_MICLE</name>
<evidence type="ECO:0000313" key="1">
    <source>
        <dbReference type="EMBL" id="LAA77391.1"/>
    </source>
</evidence>